<dbReference type="SUPFAM" id="SSF55785">
    <property type="entry name" value="PYP-like sensor domain (PAS domain)"/>
    <property type="match status" value="1"/>
</dbReference>
<reference evidence="5 6" key="1">
    <citation type="submission" date="2014-08" db="EMBL/GenBank/DDBJ databases">
        <title>Genomic and Phenotypic Diversity of Colwellia psychrerythraea strains from Disparate Marine Basins.</title>
        <authorList>
            <person name="Techtmann S.M."/>
            <person name="Stelling S.C."/>
            <person name="Utturkar S.M."/>
            <person name="Alshibli N."/>
            <person name="Harris A."/>
            <person name="Brown S.D."/>
            <person name="Hazen T.C."/>
        </authorList>
    </citation>
    <scope>NUCLEOTIDE SEQUENCE [LARGE SCALE GENOMIC DNA]</scope>
    <source>
        <strain evidence="5 6">ND2E</strain>
    </source>
</reference>
<dbReference type="PROSITE" id="PS50887">
    <property type="entry name" value="GGDEF"/>
    <property type="match status" value="1"/>
</dbReference>
<evidence type="ECO:0000256" key="1">
    <source>
        <dbReference type="ARBA" id="ARBA00001946"/>
    </source>
</evidence>
<evidence type="ECO:0000256" key="3">
    <source>
        <dbReference type="ARBA" id="ARBA00034247"/>
    </source>
</evidence>
<evidence type="ECO:0000313" key="5">
    <source>
        <dbReference type="EMBL" id="KGJ95435.1"/>
    </source>
</evidence>
<dbReference type="PANTHER" id="PTHR45138">
    <property type="entry name" value="REGULATORY COMPONENTS OF SENSORY TRANSDUCTION SYSTEM"/>
    <property type="match status" value="1"/>
</dbReference>
<evidence type="ECO:0000259" key="4">
    <source>
        <dbReference type="PROSITE" id="PS50887"/>
    </source>
</evidence>
<evidence type="ECO:0000313" key="6">
    <source>
        <dbReference type="Proteomes" id="UP000029843"/>
    </source>
</evidence>
<dbReference type="Proteomes" id="UP000029843">
    <property type="component" value="Unassembled WGS sequence"/>
</dbReference>
<dbReference type="OrthoDB" id="9812260at2"/>
<gene>
    <name evidence="5" type="ORF">ND2E_1217</name>
</gene>
<dbReference type="PATRIC" id="fig|28229.4.peg.207"/>
<dbReference type="GO" id="GO:0052621">
    <property type="term" value="F:diguanylate cyclase activity"/>
    <property type="evidence" value="ECO:0007669"/>
    <property type="project" value="UniProtKB-EC"/>
</dbReference>
<dbReference type="NCBIfam" id="TIGR00254">
    <property type="entry name" value="GGDEF"/>
    <property type="match status" value="1"/>
</dbReference>
<dbReference type="InterPro" id="IPR043128">
    <property type="entry name" value="Rev_trsase/Diguanyl_cyclase"/>
</dbReference>
<comment type="cofactor">
    <cofactor evidence="1">
        <name>Mg(2+)</name>
        <dbReference type="ChEBI" id="CHEBI:18420"/>
    </cofactor>
</comment>
<dbReference type="SMART" id="SM00267">
    <property type="entry name" value="GGDEF"/>
    <property type="match status" value="1"/>
</dbReference>
<comment type="catalytic activity">
    <reaction evidence="3">
        <text>2 GTP = 3',3'-c-di-GMP + 2 diphosphate</text>
        <dbReference type="Rhea" id="RHEA:24898"/>
        <dbReference type="ChEBI" id="CHEBI:33019"/>
        <dbReference type="ChEBI" id="CHEBI:37565"/>
        <dbReference type="ChEBI" id="CHEBI:58805"/>
        <dbReference type="EC" id="2.7.7.65"/>
    </reaction>
</comment>
<dbReference type="Pfam" id="PF00990">
    <property type="entry name" value="GGDEF"/>
    <property type="match status" value="1"/>
</dbReference>
<dbReference type="InterPro" id="IPR050469">
    <property type="entry name" value="Diguanylate_Cyclase"/>
</dbReference>
<accession>A0A099KZ01</accession>
<organism evidence="5 6">
    <name type="scientific">Colwellia psychrerythraea</name>
    <name type="common">Vibrio psychroerythus</name>
    <dbReference type="NCBI Taxonomy" id="28229"/>
    <lineage>
        <taxon>Bacteria</taxon>
        <taxon>Pseudomonadati</taxon>
        <taxon>Pseudomonadota</taxon>
        <taxon>Gammaproteobacteria</taxon>
        <taxon>Alteromonadales</taxon>
        <taxon>Colwelliaceae</taxon>
        <taxon>Colwellia</taxon>
    </lineage>
</organism>
<dbReference type="InterPro" id="IPR000160">
    <property type="entry name" value="GGDEF_dom"/>
</dbReference>
<dbReference type="EMBL" id="JQED01000003">
    <property type="protein sequence ID" value="KGJ95435.1"/>
    <property type="molecule type" value="Genomic_DNA"/>
</dbReference>
<dbReference type="FunFam" id="3.30.70.270:FF:000001">
    <property type="entry name" value="Diguanylate cyclase domain protein"/>
    <property type="match status" value="1"/>
</dbReference>
<dbReference type="InterPro" id="IPR029787">
    <property type="entry name" value="Nucleotide_cyclase"/>
</dbReference>
<evidence type="ECO:0000256" key="2">
    <source>
        <dbReference type="ARBA" id="ARBA00012528"/>
    </source>
</evidence>
<dbReference type="Gene3D" id="3.30.70.270">
    <property type="match status" value="1"/>
</dbReference>
<feature type="domain" description="GGDEF" evidence="4">
    <location>
        <begin position="198"/>
        <end position="331"/>
    </location>
</feature>
<dbReference type="Gene3D" id="3.30.450.20">
    <property type="entry name" value="PAS domain"/>
    <property type="match status" value="1"/>
</dbReference>
<proteinExistence type="predicted"/>
<name>A0A099KZ01_COLPS</name>
<dbReference type="InterPro" id="IPR035965">
    <property type="entry name" value="PAS-like_dom_sf"/>
</dbReference>
<dbReference type="PANTHER" id="PTHR45138:SF9">
    <property type="entry name" value="DIGUANYLATE CYCLASE DGCM-RELATED"/>
    <property type="match status" value="1"/>
</dbReference>
<sequence>MSNNKLFTTPIDANVPVVNELVFEQINSQITDQLNTGVLVLDADFNIVLWNRFLQVHTDKITDNIIGKSIFTAFPELPQRWLSRKLSSVLQLNTPSFCSWQQRHHLFELPHTRPITTDSEFMAQNCTFLPIESDTRDRHICILIEDVTDACHYQMQLQKTLAEIAQISRIDGLTQIYNRRHWQDSLEQEYAKARRHDKKLSLIMLDLDHFKLLNDNYGHQGGDMVLIEVSALISALLRVEDTFGRYGGEEFAIILPETDSAGAMELAHRICRVIATTPLTYNSQVINVTVSLGVAQLSCNESNYEELITQADSALYQAKSQGRNQVCSAPELVS</sequence>
<comment type="caution">
    <text evidence="5">The sequence shown here is derived from an EMBL/GenBank/DDBJ whole genome shotgun (WGS) entry which is preliminary data.</text>
</comment>
<dbReference type="CDD" id="cd01949">
    <property type="entry name" value="GGDEF"/>
    <property type="match status" value="1"/>
</dbReference>
<dbReference type="RefSeq" id="WP_052056169.1">
    <property type="nucleotide sequence ID" value="NZ_JQED01000003.1"/>
</dbReference>
<protein>
    <recommendedName>
        <fullName evidence="2">diguanylate cyclase</fullName>
        <ecNumber evidence="2">2.7.7.65</ecNumber>
    </recommendedName>
</protein>
<dbReference type="SUPFAM" id="SSF55073">
    <property type="entry name" value="Nucleotide cyclase"/>
    <property type="match status" value="1"/>
</dbReference>
<dbReference type="EC" id="2.7.7.65" evidence="2"/>
<dbReference type="AlphaFoldDB" id="A0A099KZ01"/>